<feature type="compositionally biased region" description="Polar residues" evidence="1">
    <location>
        <begin position="104"/>
        <end position="115"/>
    </location>
</feature>
<organism evidence="2 3">
    <name type="scientific">Lasallia pustulata</name>
    <dbReference type="NCBI Taxonomy" id="136370"/>
    <lineage>
        <taxon>Eukaryota</taxon>
        <taxon>Fungi</taxon>
        <taxon>Dikarya</taxon>
        <taxon>Ascomycota</taxon>
        <taxon>Pezizomycotina</taxon>
        <taxon>Lecanoromycetes</taxon>
        <taxon>OSLEUM clade</taxon>
        <taxon>Umbilicariomycetidae</taxon>
        <taxon>Umbilicariales</taxon>
        <taxon>Umbilicariaceae</taxon>
        <taxon>Lasallia</taxon>
    </lineage>
</organism>
<dbReference type="EMBL" id="VXIT01000003">
    <property type="protein sequence ID" value="KAA6413984.1"/>
    <property type="molecule type" value="Genomic_DNA"/>
</dbReference>
<evidence type="ECO:0000313" key="3">
    <source>
        <dbReference type="Proteomes" id="UP000324767"/>
    </source>
</evidence>
<feature type="region of interest" description="Disordered" evidence="1">
    <location>
        <begin position="1"/>
        <end position="153"/>
    </location>
</feature>
<dbReference type="AlphaFoldDB" id="A0A5M8PY24"/>
<name>A0A5M8PY24_9LECA</name>
<protein>
    <submittedName>
        <fullName evidence="2">Uncharacterized protein</fullName>
    </submittedName>
</protein>
<reference evidence="2 3" key="1">
    <citation type="submission" date="2019-09" db="EMBL/GenBank/DDBJ databases">
        <title>The hologenome of the rock-dwelling lichen Lasallia pustulata.</title>
        <authorList>
            <person name="Greshake Tzovaras B."/>
            <person name="Segers F."/>
            <person name="Bicker A."/>
            <person name="Dal Grande F."/>
            <person name="Otte J."/>
            <person name="Hankeln T."/>
            <person name="Schmitt I."/>
            <person name="Ebersberger I."/>
        </authorList>
    </citation>
    <scope>NUCLEOTIDE SEQUENCE [LARGE SCALE GENOMIC DNA]</scope>
    <source>
        <strain evidence="2">A1-1</strain>
    </source>
</reference>
<evidence type="ECO:0000313" key="2">
    <source>
        <dbReference type="EMBL" id="KAA6413984.1"/>
    </source>
</evidence>
<gene>
    <name evidence="2" type="ORF">FRX48_02346</name>
</gene>
<sequence length="153" mass="15730">MLSHPAIGPEVVGQSKNERLPMSWSSHGDPVSSADGPDAMLQIDVCSNTPTLAAPSSTSSISMSASHLSHEPGPTYPASIPPPQPAQPAGSTTPTEAAGDGSGDSASTNEHQVASTGLDAAARNPKTMMPQIPPSSRPARIPQSRIMELFPTR</sequence>
<comment type="caution">
    <text evidence="2">The sequence shown here is derived from an EMBL/GenBank/DDBJ whole genome shotgun (WGS) entry which is preliminary data.</text>
</comment>
<evidence type="ECO:0000256" key="1">
    <source>
        <dbReference type="SAM" id="MobiDB-lite"/>
    </source>
</evidence>
<dbReference type="Proteomes" id="UP000324767">
    <property type="component" value="Unassembled WGS sequence"/>
</dbReference>
<feature type="compositionally biased region" description="Low complexity" evidence="1">
    <location>
        <begin position="47"/>
        <end position="67"/>
    </location>
</feature>
<accession>A0A5M8PY24</accession>
<proteinExistence type="predicted"/>